<evidence type="ECO:0000256" key="8">
    <source>
        <dbReference type="ARBA" id="ARBA00023136"/>
    </source>
</evidence>
<dbReference type="InterPro" id="IPR043429">
    <property type="entry name" value="ArtM/GltK/GlnP/TcyL/YhdX-like"/>
</dbReference>
<evidence type="ECO:0000313" key="11">
    <source>
        <dbReference type="EMBL" id="MBA9023652.1"/>
    </source>
</evidence>
<accession>A0ABR6CH11</accession>
<dbReference type="PANTHER" id="PTHR30614">
    <property type="entry name" value="MEMBRANE COMPONENT OF AMINO ACID ABC TRANSPORTER"/>
    <property type="match status" value="1"/>
</dbReference>
<evidence type="ECO:0000256" key="6">
    <source>
        <dbReference type="ARBA" id="ARBA00022970"/>
    </source>
</evidence>
<keyword evidence="8 9" id="KW-0472">Membrane</keyword>
<evidence type="ECO:0000259" key="10">
    <source>
        <dbReference type="PROSITE" id="PS50928"/>
    </source>
</evidence>
<evidence type="ECO:0000256" key="7">
    <source>
        <dbReference type="ARBA" id="ARBA00022989"/>
    </source>
</evidence>
<keyword evidence="4" id="KW-1003">Cell membrane</keyword>
<dbReference type="PANTHER" id="PTHR30614:SF0">
    <property type="entry name" value="L-CYSTINE TRANSPORT SYSTEM PERMEASE PROTEIN TCYL"/>
    <property type="match status" value="1"/>
</dbReference>
<evidence type="ECO:0000313" key="12">
    <source>
        <dbReference type="Proteomes" id="UP000587524"/>
    </source>
</evidence>
<dbReference type="RefSeq" id="WP_182575725.1">
    <property type="nucleotide sequence ID" value="NZ_JACJHY010000037.1"/>
</dbReference>
<keyword evidence="7 9" id="KW-1133">Transmembrane helix</keyword>
<organism evidence="11 12">
    <name type="scientific">Aminobacter ciceronei</name>
    <dbReference type="NCBI Taxonomy" id="150723"/>
    <lineage>
        <taxon>Bacteria</taxon>
        <taxon>Pseudomonadati</taxon>
        <taxon>Pseudomonadota</taxon>
        <taxon>Alphaproteobacteria</taxon>
        <taxon>Hyphomicrobiales</taxon>
        <taxon>Phyllobacteriaceae</taxon>
        <taxon>Aminobacter</taxon>
    </lineage>
</organism>
<name>A0ABR6CH11_9HYPH</name>
<dbReference type="Pfam" id="PF00528">
    <property type="entry name" value="BPD_transp_1"/>
    <property type="match status" value="1"/>
</dbReference>
<evidence type="ECO:0000256" key="4">
    <source>
        <dbReference type="ARBA" id="ARBA00022475"/>
    </source>
</evidence>
<feature type="domain" description="ABC transmembrane type-1" evidence="10">
    <location>
        <begin position="15"/>
        <end position="201"/>
    </location>
</feature>
<comment type="subcellular location">
    <subcellularLocation>
        <location evidence="1">Cell inner membrane</location>
        <topology evidence="1">Multi-pass membrane protein</topology>
    </subcellularLocation>
    <subcellularLocation>
        <location evidence="9">Cell membrane</location>
        <topology evidence="9">Multi-pass membrane protein</topology>
    </subcellularLocation>
</comment>
<dbReference type="EMBL" id="JACJHZ010000037">
    <property type="protein sequence ID" value="MBA9023652.1"/>
    <property type="molecule type" value="Genomic_DNA"/>
</dbReference>
<feature type="transmembrane region" description="Helical" evidence="9">
    <location>
        <begin position="157"/>
        <end position="178"/>
    </location>
</feature>
<keyword evidence="6" id="KW-0029">Amino-acid transport</keyword>
<dbReference type="SUPFAM" id="SSF161098">
    <property type="entry name" value="MetI-like"/>
    <property type="match status" value="1"/>
</dbReference>
<gene>
    <name evidence="11" type="ORF">HNQ97_005680</name>
</gene>
<proteinExistence type="inferred from homology"/>
<evidence type="ECO:0000256" key="1">
    <source>
        <dbReference type="ARBA" id="ARBA00004429"/>
    </source>
</evidence>
<dbReference type="CDD" id="cd06261">
    <property type="entry name" value="TM_PBP2"/>
    <property type="match status" value="1"/>
</dbReference>
<evidence type="ECO:0000256" key="9">
    <source>
        <dbReference type="RuleBase" id="RU363032"/>
    </source>
</evidence>
<comment type="caution">
    <text evidence="11">The sequence shown here is derived from an EMBL/GenBank/DDBJ whole genome shotgun (WGS) entry which is preliminary data.</text>
</comment>
<protein>
    <submittedName>
        <fullName evidence="11">Polar amino acid transport system permease protein</fullName>
    </submittedName>
</protein>
<feature type="transmembrane region" description="Helical" evidence="9">
    <location>
        <begin position="15"/>
        <end position="42"/>
    </location>
</feature>
<dbReference type="InterPro" id="IPR035906">
    <property type="entry name" value="MetI-like_sf"/>
</dbReference>
<reference evidence="11 12" key="1">
    <citation type="submission" date="2020-08" db="EMBL/GenBank/DDBJ databases">
        <title>Genomic Encyclopedia of Type Strains, Phase IV (KMG-IV): sequencing the most valuable type-strain genomes for metagenomic binning, comparative biology and taxonomic classification.</title>
        <authorList>
            <person name="Goeker M."/>
        </authorList>
    </citation>
    <scope>NUCLEOTIDE SEQUENCE [LARGE SCALE GENOMIC DNA]</scope>
    <source>
        <strain evidence="11 12">DSM 17455</strain>
    </source>
</reference>
<keyword evidence="12" id="KW-1185">Reference proteome</keyword>
<comment type="similarity">
    <text evidence="2">Belongs to the binding-protein-dependent transport system permease family. HisMQ subfamily.</text>
</comment>
<dbReference type="InterPro" id="IPR010065">
    <property type="entry name" value="AA_ABC_transptr_permease_3TM"/>
</dbReference>
<evidence type="ECO:0000256" key="3">
    <source>
        <dbReference type="ARBA" id="ARBA00022448"/>
    </source>
</evidence>
<dbReference type="Gene3D" id="1.10.3720.10">
    <property type="entry name" value="MetI-like"/>
    <property type="match status" value="1"/>
</dbReference>
<feature type="transmembrane region" description="Helical" evidence="9">
    <location>
        <begin position="184"/>
        <end position="203"/>
    </location>
</feature>
<sequence length="221" mass="24407">MDFVLQIYPALLRGALVTVLLTVMSGAAALAVGFAVGLARLIPSRWVSVPLTIYVEVFRNTSSLVQIFYFFFVLPLVGIRFEAFTTGCAVLALNFGAYLSEVVRSAILSVDKGQYHAAVALNMPVLLRYRRIIIPQAIPVMLPAFGNYALEMLKATSLVSLITITELTFSGAQLVQFYGHPTEIYLSIFVIYLILAIPFIVLNRNLEKRAGGKWKTRVPTT</sequence>
<evidence type="ECO:0000256" key="2">
    <source>
        <dbReference type="ARBA" id="ARBA00010072"/>
    </source>
</evidence>
<dbReference type="PROSITE" id="PS50928">
    <property type="entry name" value="ABC_TM1"/>
    <property type="match status" value="1"/>
</dbReference>
<feature type="transmembrane region" description="Helical" evidence="9">
    <location>
        <begin position="63"/>
        <end position="81"/>
    </location>
</feature>
<keyword evidence="3 9" id="KW-0813">Transport</keyword>
<evidence type="ECO:0000256" key="5">
    <source>
        <dbReference type="ARBA" id="ARBA00022692"/>
    </source>
</evidence>
<feature type="transmembrane region" description="Helical" evidence="9">
    <location>
        <begin position="132"/>
        <end position="150"/>
    </location>
</feature>
<dbReference type="Proteomes" id="UP000587524">
    <property type="component" value="Unassembled WGS sequence"/>
</dbReference>
<keyword evidence="5 9" id="KW-0812">Transmembrane</keyword>
<dbReference type="InterPro" id="IPR000515">
    <property type="entry name" value="MetI-like"/>
</dbReference>
<dbReference type="NCBIfam" id="TIGR01726">
    <property type="entry name" value="HEQRo_perm_3TM"/>
    <property type="match status" value="1"/>
</dbReference>